<feature type="non-terminal residue" evidence="2">
    <location>
        <position position="56"/>
    </location>
</feature>
<accession>A0AAD7BEN6</accession>
<evidence type="ECO:0000313" key="3">
    <source>
        <dbReference type="Proteomes" id="UP001221757"/>
    </source>
</evidence>
<feature type="compositionally biased region" description="Low complexity" evidence="1">
    <location>
        <begin position="10"/>
        <end position="21"/>
    </location>
</feature>
<dbReference type="EMBL" id="JARKIE010000731">
    <property type="protein sequence ID" value="KAJ7619036.1"/>
    <property type="molecule type" value="Genomic_DNA"/>
</dbReference>
<proteinExistence type="predicted"/>
<evidence type="ECO:0000313" key="2">
    <source>
        <dbReference type="EMBL" id="KAJ7619036.1"/>
    </source>
</evidence>
<feature type="region of interest" description="Disordered" evidence="1">
    <location>
        <begin position="1"/>
        <end position="25"/>
    </location>
</feature>
<keyword evidence="3" id="KW-1185">Reference proteome</keyword>
<dbReference type="Proteomes" id="UP001221757">
    <property type="component" value="Unassembled WGS sequence"/>
</dbReference>
<name>A0AAD7BEN6_MYCRO</name>
<gene>
    <name evidence="2" type="ORF">B0H17DRAFT_1114140</name>
</gene>
<organism evidence="2 3">
    <name type="scientific">Mycena rosella</name>
    <name type="common">Pink bonnet</name>
    <name type="synonym">Agaricus rosellus</name>
    <dbReference type="NCBI Taxonomy" id="1033263"/>
    <lineage>
        <taxon>Eukaryota</taxon>
        <taxon>Fungi</taxon>
        <taxon>Dikarya</taxon>
        <taxon>Basidiomycota</taxon>
        <taxon>Agaricomycotina</taxon>
        <taxon>Agaricomycetes</taxon>
        <taxon>Agaricomycetidae</taxon>
        <taxon>Agaricales</taxon>
        <taxon>Marasmiineae</taxon>
        <taxon>Mycenaceae</taxon>
        <taxon>Mycena</taxon>
    </lineage>
</organism>
<sequence length="56" mass="5797">MLTSFSPLTQVSASPSSAAQQKRLGESKVVAARAEIDSARLMRQAAGILASPAAMH</sequence>
<protein>
    <submittedName>
        <fullName evidence="2">Uncharacterized protein</fullName>
    </submittedName>
</protein>
<evidence type="ECO:0000256" key="1">
    <source>
        <dbReference type="SAM" id="MobiDB-lite"/>
    </source>
</evidence>
<reference evidence="2" key="1">
    <citation type="submission" date="2023-03" db="EMBL/GenBank/DDBJ databases">
        <title>Massive genome expansion in bonnet fungi (Mycena s.s.) driven by repeated elements and novel gene families across ecological guilds.</title>
        <authorList>
            <consortium name="Lawrence Berkeley National Laboratory"/>
            <person name="Harder C.B."/>
            <person name="Miyauchi S."/>
            <person name="Viragh M."/>
            <person name="Kuo A."/>
            <person name="Thoen E."/>
            <person name="Andreopoulos B."/>
            <person name="Lu D."/>
            <person name="Skrede I."/>
            <person name="Drula E."/>
            <person name="Henrissat B."/>
            <person name="Morin E."/>
            <person name="Kohler A."/>
            <person name="Barry K."/>
            <person name="LaButti K."/>
            <person name="Morin E."/>
            <person name="Salamov A."/>
            <person name="Lipzen A."/>
            <person name="Mereny Z."/>
            <person name="Hegedus B."/>
            <person name="Baldrian P."/>
            <person name="Stursova M."/>
            <person name="Weitz H."/>
            <person name="Taylor A."/>
            <person name="Grigoriev I.V."/>
            <person name="Nagy L.G."/>
            <person name="Martin F."/>
            <person name="Kauserud H."/>
        </authorList>
    </citation>
    <scope>NUCLEOTIDE SEQUENCE</scope>
    <source>
        <strain evidence="2">CBHHK067</strain>
    </source>
</reference>
<dbReference type="AlphaFoldDB" id="A0AAD7BEN6"/>
<comment type="caution">
    <text evidence="2">The sequence shown here is derived from an EMBL/GenBank/DDBJ whole genome shotgun (WGS) entry which is preliminary data.</text>
</comment>